<dbReference type="InterPro" id="IPR036390">
    <property type="entry name" value="WH_DNA-bd_sf"/>
</dbReference>
<evidence type="ECO:0000256" key="3">
    <source>
        <dbReference type="ARBA" id="ARBA00023125"/>
    </source>
</evidence>
<dbReference type="AlphaFoldDB" id="A0A941GFF6"/>
<comment type="caution">
    <text evidence="6">The sequence shown here is derived from an EMBL/GenBank/DDBJ whole genome shotgun (WGS) entry which is preliminary data.</text>
</comment>
<feature type="domain" description="HTH gntR-type" evidence="5">
    <location>
        <begin position="1"/>
        <end position="69"/>
    </location>
</feature>
<dbReference type="GO" id="GO:0003677">
    <property type="term" value="F:DNA binding"/>
    <property type="evidence" value="ECO:0007669"/>
    <property type="project" value="UniProtKB-KW"/>
</dbReference>
<dbReference type="RefSeq" id="WP_212120905.1">
    <property type="nucleotide sequence ID" value="NZ_JAGTPX020000010.1"/>
</dbReference>
<reference evidence="6" key="1">
    <citation type="submission" date="2021-04" db="EMBL/GenBank/DDBJ databases">
        <title>Genomic analysis of electroactive and textile dye degrading Bacillus circulans strain: DC10 isolated from constructed wetland-microbial fuel cells treating textile dye wastewaters.</title>
        <authorList>
            <person name="Patel D.U."/>
            <person name="Desai C.R."/>
        </authorList>
    </citation>
    <scope>NUCLEOTIDE SEQUENCE</scope>
    <source>
        <strain evidence="6">DC10</strain>
    </source>
</reference>
<keyword evidence="4" id="KW-0804">Transcription</keyword>
<dbReference type="PANTHER" id="PTHR44846:SF5">
    <property type="entry name" value="HTH-TYPE TRANSCRIPTIONAL REGULATOR GMUR"/>
    <property type="match status" value="1"/>
</dbReference>
<keyword evidence="1" id="KW-0678">Repressor</keyword>
<accession>A0A941GFF6</accession>
<dbReference type="GO" id="GO:0003700">
    <property type="term" value="F:DNA-binding transcription factor activity"/>
    <property type="evidence" value="ECO:0007669"/>
    <property type="project" value="InterPro"/>
</dbReference>
<dbReference type="SUPFAM" id="SSF46785">
    <property type="entry name" value="Winged helix' DNA-binding domain"/>
    <property type="match status" value="1"/>
</dbReference>
<dbReference type="SMART" id="SM00345">
    <property type="entry name" value="HTH_GNTR"/>
    <property type="match status" value="1"/>
</dbReference>
<keyword evidence="3" id="KW-0238">DNA-binding</keyword>
<dbReference type="PRINTS" id="PR00035">
    <property type="entry name" value="HTHGNTR"/>
</dbReference>
<dbReference type="Gene3D" id="1.10.10.10">
    <property type="entry name" value="Winged helix-like DNA-binding domain superfamily/Winged helix DNA-binding domain"/>
    <property type="match status" value="1"/>
</dbReference>
<dbReference type="PROSITE" id="PS50949">
    <property type="entry name" value="HTH_GNTR"/>
    <property type="match status" value="1"/>
</dbReference>
<dbReference type="SUPFAM" id="SSF64288">
    <property type="entry name" value="Chorismate lyase-like"/>
    <property type="match status" value="1"/>
</dbReference>
<evidence type="ECO:0000313" key="6">
    <source>
        <dbReference type="EMBL" id="MBR8671664.1"/>
    </source>
</evidence>
<dbReference type="SMART" id="SM00866">
    <property type="entry name" value="UTRA"/>
    <property type="match status" value="1"/>
</dbReference>
<dbReference type="CDD" id="cd07377">
    <property type="entry name" value="WHTH_GntR"/>
    <property type="match status" value="1"/>
</dbReference>
<sequence>MAKYHEIATEIKGNILAGVYKPDQLLPSQEELTGKYDTSRITVQKAIDVLKNEGLVKSRRGYGTYVVSHMPLFDRKLESYTGISKQLKDKGNLETKVLHFEIRFASTYEQEKLKLGEFDPVYQIGRLRTFDAEPLLLEYTIMPVHLIPGINDKILRASIYHYIENDLELEIGIAERRIRADKPTDYDQKFLNCTISDPILEVEQVAYLESGLPFELSKTRYRYDKGDIITVGKNRNKEFS</sequence>
<gene>
    <name evidence="6" type="ORF">KD144_19185</name>
</gene>
<dbReference type="InterPro" id="IPR011663">
    <property type="entry name" value="UTRA"/>
</dbReference>
<dbReference type="InterPro" id="IPR028978">
    <property type="entry name" value="Chorismate_lyase_/UTRA_dom_sf"/>
</dbReference>
<dbReference type="Pfam" id="PF07702">
    <property type="entry name" value="UTRA"/>
    <property type="match status" value="1"/>
</dbReference>
<dbReference type="InterPro" id="IPR000524">
    <property type="entry name" value="Tscrpt_reg_HTH_GntR"/>
</dbReference>
<dbReference type="EMBL" id="JAGTPX010000024">
    <property type="protein sequence ID" value="MBR8671664.1"/>
    <property type="molecule type" value="Genomic_DNA"/>
</dbReference>
<dbReference type="InterPro" id="IPR050679">
    <property type="entry name" value="Bact_HTH_transcr_reg"/>
</dbReference>
<organism evidence="6">
    <name type="scientific">Niallia circulans</name>
    <name type="common">Bacillus circulans</name>
    <dbReference type="NCBI Taxonomy" id="1397"/>
    <lineage>
        <taxon>Bacteria</taxon>
        <taxon>Bacillati</taxon>
        <taxon>Bacillota</taxon>
        <taxon>Bacilli</taxon>
        <taxon>Bacillales</taxon>
        <taxon>Bacillaceae</taxon>
        <taxon>Niallia</taxon>
    </lineage>
</organism>
<dbReference type="Gene3D" id="3.40.1410.10">
    <property type="entry name" value="Chorismate lyase-like"/>
    <property type="match status" value="1"/>
</dbReference>
<keyword evidence="2" id="KW-0805">Transcription regulation</keyword>
<evidence type="ECO:0000256" key="4">
    <source>
        <dbReference type="ARBA" id="ARBA00023163"/>
    </source>
</evidence>
<dbReference type="FunFam" id="3.40.1410.10:FF:000008">
    <property type="entry name" value="Transcriptional regulator, GntR family"/>
    <property type="match status" value="1"/>
</dbReference>
<name>A0A941GFF6_NIACI</name>
<dbReference type="PANTHER" id="PTHR44846">
    <property type="entry name" value="MANNOSYL-D-GLYCERATE TRANSPORT/METABOLISM SYSTEM REPRESSOR MNGR-RELATED"/>
    <property type="match status" value="1"/>
</dbReference>
<dbReference type="GO" id="GO:0045892">
    <property type="term" value="P:negative regulation of DNA-templated transcription"/>
    <property type="evidence" value="ECO:0007669"/>
    <property type="project" value="TreeGrafter"/>
</dbReference>
<dbReference type="Pfam" id="PF00392">
    <property type="entry name" value="GntR"/>
    <property type="match status" value="1"/>
</dbReference>
<evidence type="ECO:0000256" key="1">
    <source>
        <dbReference type="ARBA" id="ARBA00022491"/>
    </source>
</evidence>
<protein>
    <submittedName>
        <fullName evidence="6">GntR family transcriptional regulator</fullName>
    </submittedName>
</protein>
<dbReference type="InterPro" id="IPR036388">
    <property type="entry name" value="WH-like_DNA-bd_sf"/>
</dbReference>
<evidence type="ECO:0000259" key="5">
    <source>
        <dbReference type="PROSITE" id="PS50949"/>
    </source>
</evidence>
<evidence type="ECO:0000256" key="2">
    <source>
        <dbReference type="ARBA" id="ARBA00023015"/>
    </source>
</evidence>
<proteinExistence type="predicted"/>